<dbReference type="InterPro" id="IPR011335">
    <property type="entry name" value="Restrct_endonuc-II-like"/>
</dbReference>
<dbReference type="AlphaFoldDB" id="A0A2X0VC90"/>
<evidence type="ECO:0000259" key="1">
    <source>
        <dbReference type="Pfam" id="PF04480"/>
    </source>
</evidence>
<evidence type="ECO:0000313" key="2">
    <source>
        <dbReference type="EMBL" id="SPT55087.1"/>
    </source>
</evidence>
<accession>A0A2X0VC90</accession>
<dbReference type="Pfam" id="PF04480">
    <property type="entry name" value="DUF559"/>
    <property type="match status" value="1"/>
</dbReference>
<sequence>MDAFAIRAIARHAHTTTRATSTERRRLARHAQLGKLIRIAPGYYLDTEAITAHPDPGTVVALARLAAVQHKHPHLIASGPTAAWLFDLPLLGAHPLHVTTATDQHPRPIDLPKIQAGSLHFPAMAVQPHRPRGGRSPAMIRHDGDFLGITLEDTVVDCALSLAEEEAFVVACAGLHELARYRRFYRDDSRRREEHSRERLLRLIGTSSQGRRHAISARWVVTHADAGCESAGESRLLYLLVQGGLQGLETQYPVSAANKWYFIDIAIPEHRIGIEFDGRGKYGSDVDSVHRSIEAEERRQRLLEAQGWRIRRFRWEALAHPEEVIAQIRALYRRD</sequence>
<dbReference type="SUPFAM" id="SSF52980">
    <property type="entry name" value="Restriction endonuclease-like"/>
    <property type="match status" value="1"/>
</dbReference>
<evidence type="ECO:0000313" key="3">
    <source>
        <dbReference type="Proteomes" id="UP000250192"/>
    </source>
</evidence>
<dbReference type="EMBL" id="UAPR01000002">
    <property type="protein sequence ID" value="SPT55087.1"/>
    <property type="molecule type" value="Genomic_DNA"/>
</dbReference>
<dbReference type="RefSeq" id="WP_165835834.1">
    <property type="nucleotide sequence ID" value="NZ_CBDERX010000074.1"/>
</dbReference>
<keyword evidence="3" id="KW-1185">Reference proteome</keyword>
<gene>
    <name evidence="2" type="ORF">NCTC9935_00580</name>
</gene>
<reference evidence="2 3" key="1">
    <citation type="submission" date="2018-06" db="EMBL/GenBank/DDBJ databases">
        <authorList>
            <consortium name="Pathogen Informatics"/>
            <person name="Doyle S."/>
        </authorList>
    </citation>
    <scope>NUCLEOTIDE SEQUENCE [LARGE SCALE GENOMIC DNA]</scope>
    <source>
        <strain evidence="2 3">NCTC9935</strain>
    </source>
</reference>
<dbReference type="Proteomes" id="UP000250192">
    <property type="component" value="Unassembled WGS sequence"/>
</dbReference>
<proteinExistence type="predicted"/>
<dbReference type="Gene3D" id="3.40.960.10">
    <property type="entry name" value="VSR Endonuclease"/>
    <property type="match status" value="1"/>
</dbReference>
<feature type="domain" description="DUF559" evidence="1">
    <location>
        <begin position="235"/>
        <end position="329"/>
    </location>
</feature>
<dbReference type="InterPro" id="IPR007569">
    <property type="entry name" value="DUF559"/>
</dbReference>
<dbReference type="GeneID" id="93758048"/>
<protein>
    <recommendedName>
        <fullName evidence="1">DUF559 domain-containing protein</fullName>
    </recommendedName>
</protein>
<organism evidence="2 3">
    <name type="scientific">Schaalia odontolytica</name>
    <dbReference type="NCBI Taxonomy" id="1660"/>
    <lineage>
        <taxon>Bacteria</taxon>
        <taxon>Bacillati</taxon>
        <taxon>Actinomycetota</taxon>
        <taxon>Actinomycetes</taxon>
        <taxon>Actinomycetales</taxon>
        <taxon>Actinomycetaceae</taxon>
        <taxon>Schaalia</taxon>
    </lineage>
</organism>
<name>A0A2X0VC90_9ACTO</name>